<accession>A0A0F9HBK9</accession>
<dbReference type="PANTHER" id="PTHR32060">
    <property type="entry name" value="TAIL-SPECIFIC PROTEASE"/>
    <property type="match status" value="1"/>
</dbReference>
<dbReference type="SUPFAM" id="SSF50156">
    <property type="entry name" value="PDZ domain-like"/>
    <property type="match status" value="1"/>
</dbReference>
<feature type="compositionally biased region" description="Low complexity" evidence="1">
    <location>
        <begin position="326"/>
        <end position="344"/>
    </location>
</feature>
<dbReference type="EMBL" id="LAZR01025268">
    <property type="protein sequence ID" value="KKL72462.1"/>
    <property type="molecule type" value="Genomic_DNA"/>
</dbReference>
<proteinExistence type="predicted"/>
<feature type="region of interest" description="Disordered" evidence="1">
    <location>
        <begin position="326"/>
        <end position="364"/>
    </location>
</feature>
<evidence type="ECO:0000313" key="3">
    <source>
        <dbReference type="EMBL" id="KKL72462.1"/>
    </source>
</evidence>
<dbReference type="GO" id="GO:0008236">
    <property type="term" value="F:serine-type peptidase activity"/>
    <property type="evidence" value="ECO:0007669"/>
    <property type="project" value="InterPro"/>
</dbReference>
<gene>
    <name evidence="3" type="ORF">LCGC14_2084670</name>
</gene>
<feature type="domain" description="Tail specific protease" evidence="2">
    <location>
        <begin position="131"/>
        <end position="299"/>
    </location>
</feature>
<protein>
    <recommendedName>
        <fullName evidence="2">Tail specific protease domain-containing protein</fullName>
    </recommendedName>
</protein>
<dbReference type="AlphaFoldDB" id="A0A0F9HBK9"/>
<comment type="caution">
    <text evidence="3">The sequence shown here is derived from an EMBL/GenBank/DDBJ whole genome shotgun (WGS) entry which is preliminary data.</text>
</comment>
<evidence type="ECO:0000256" key="1">
    <source>
        <dbReference type="SAM" id="MobiDB-lite"/>
    </source>
</evidence>
<dbReference type="GO" id="GO:0004175">
    <property type="term" value="F:endopeptidase activity"/>
    <property type="evidence" value="ECO:0007669"/>
    <property type="project" value="TreeGrafter"/>
</dbReference>
<feature type="non-terminal residue" evidence="3">
    <location>
        <position position="1"/>
    </location>
</feature>
<dbReference type="Pfam" id="PF03572">
    <property type="entry name" value="Peptidase_S41"/>
    <property type="match status" value="1"/>
</dbReference>
<dbReference type="SMART" id="SM00245">
    <property type="entry name" value="TSPc"/>
    <property type="match status" value="1"/>
</dbReference>
<dbReference type="InterPro" id="IPR005151">
    <property type="entry name" value="Tail-specific_protease"/>
</dbReference>
<dbReference type="SUPFAM" id="SSF52096">
    <property type="entry name" value="ClpP/crotonase"/>
    <property type="match status" value="1"/>
</dbReference>
<evidence type="ECO:0000259" key="2">
    <source>
        <dbReference type="SMART" id="SM00245"/>
    </source>
</evidence>
<name>A0A0F9HBK9_9ZZZZ</name>
<sequence>HAHLRPAAAKAPSPPVPGWDPGFACLVDDRGKPVVYHVDRGGPAEKAGVKVGMTVTGVNGKPAEQAMTDFMSSQSRYWGYSSRRYLRYHAARFFARQMTQGAKVRVVLEGLDGKTQKLELASVLGVRYLPRLPVPIPGIRDSGEVSWKMLSGNIGYIYVRRIRNELIQRLDQAVGELKGAKGLIIDVRGNSGGGFDARRAHRNFALDDPAEPDRARFKGRIALLIDARCISAGEGWASWFIAKRRARVFGTATAGASGRKTTYTLRNDLYKVTFPVKAYRGFLDRPIERRGLEPDVVVRHSARHIAAGRDTVLHAARQYLLMPDAASDTRTTTRPATRPAGASAVRPGSLQAPEGASAQPAGKPADRAAVGAAAKRFLRALWDGNKAAIRGLVVGPPLGVTEEDLSKAKGRGPLGWTLERLPTLTNELRRPGTPWSQQALLSFREVVVKGRIAAIRIEGPKGYDKRYLLLILQRHPAGWRVLDLNTWSTDVSLTEAVRKVGRTAKYSPATARYLERGREITSLVASFYRYAKGKNGRWPDRLDGKSPDLGGAAAGYVYIKPSAEQLKAGLSGKVVVIYELPAKWPEGVWVGFLDGHATFWSHKRQLSQLPKPPRKPATPPAPLRASTQPGGERSGGAKPLGIDAAALVRKVRQDEEWIHEVKSFYVRLEGVWTRTPDGIAEGRADLKKR</sequence>
<dbReference type="PANTHER" id="PTHR32060:SF30">
    <property type="entry name" value="CARBOXY-TERMINAL PROCESSING PROTEASE CTPA"/>
    <property type="match status" value="1"/>
</dbReference>
<feature type="non-terminal residue" evidence="3">
    <location>
        <position position="689"/>
    </location>
</feature>
<dbReference type="Gene3D" id="3.90.226.10">
    <property type="entry name" value="2-enoyl-CoA Hydratase, Chain A, domain 1"/>
    <property type="match status" value="1"/>
</dbReference>
<feature type="region of interest" description="Disordered" evidence="1">
    <location>
        <begin position="604"/>
        <end position="639"/>
    </location>
</feature>
<dbReference type="Gene3D" id="2.30.42.10">
    <property type="match status" value="1"/>
</dbReference>
<dbReference type="InterPro" id="IPR029045">
    <property type="entry name" value="ClpP/crotonase-like_dom_sf"/>
</dbReference>
<organism evidence="3">
    <name type="scientific">marine sediment metagenome</name>
    <dbReference type="NCBI Taxonomy" id="412755"/>
    <lineage>
        <taxon>unclassified sequences</taxon>
        <taxon>metagenomes</taxon>
        <taxon>ecological metagenomes</taxon>
    </lineage>
</organism>
<dbReference type="GO" id="GO:0007165">
    <property type="term" value="P:signal transduction"/>
    <property type="evidence" value="ECO:0007669"/>
    <property type="project" value="TreeGrafter"/>
</dbReference>
<dbReference type="InterPro" id="IPR036034">
    <property type="entry name" value="PDZ_sf"/>
</dbReference>
<reference evidence="3" key="1">
    <citation type="journal article" date="2015" name="Nature">
        <title>Complex archaea that bridge the gap between prokaryotes and eukaryotes.</title>
        <authorList>
            <person name="Spang A."/>
            <person name="Saw J.H."/>
            <person name="Jorgensen S.L."/>
            <person name="Zaremba-Niedzwiedzka K."/>
            <person name="Martijn J."/>
            <person name="Lind A.E."/>
            <person name="van Eijk R."/>
            <person name="Schleper C."/>
            <person name="Guy L."/>
            <person name="Ettema T.J."/>
        </authorList>
    </citation>
    <scope>NUCLEOTIDE SEQUENCE</scope>
</reference>
<dbReference type="GO" id="GO:0030288">
    <property type="term" value="C:outer membrane-bounded periplasmic space"/>
    <property type="evidence" value="ECO:0007669"/>
    <property type="project" value="TreeGrafter"/>
</dbReference>
<dbReference type="GO" id="GO:0006508">
    <property type="term" value="P:proteolysis"/>
    <property type="evidence" value="ECO:0007669"/>
    <property type="project" value="InterPro"/>
</dbReference>